<feature type="domain" description="PAS" evidence="9">
    <location>
        <begin position="1164"/>
        <end position="1204"/>
    </location>
</feature>
<evidence type="ECO:0000259" key="10">
    <source>
        <dbReference type="PROSITE" id="PS50113"/>
    </source>
</evidence>
<dbReference type="Pfam" id="PF08448">
    <property type="entry name" value="PAS_4"/>
    <property type="match status" value="2"/>
</dbReference>
<dbReference type="InterPro" id="IPR000014">
    <property type="entry name" value="PAS"/>
</dbReference>
<dbReference type="eggNOG" id="arCOG04000">
    <property type="taxonomic scope" value="Archaea"/>
</dbReference>
<dbReference type="Pfam" id="PF08447">
    <property type="entry name" value="PAS_3"/>
    <property type="match status" value="1"/>
</dbReference>
<dbReference type="Pfam" id="PF10114">
    <property type="entry name" value="PocR"/>
    <property type="match status" value="1"/>
</dbReference>
<keyword evidence="4 11" id="KW-0808">Transferase</keyword>
<feature type="transmembrane region" description="Helical" evidence="7">
    <location>
        <begin position="46"/>
        <end position="79"/>
    </location>
</feature>
<feature type="domain" description="PAC" evidence="10">
    <location>
        <begin position="1490"/>
        <end position="1543"/>
    </location>
</feature>
<dbReference type="CDD" id="cd00130">
    <property type="entry name" value="PAS"/>
    <property type="match status" value="5"/>
</dbReference>
<dbReference type="InParanoid" id="Q2FP59"/>
<dbReference type="InterPro" id="IPR036890">
    <property type="entry name" value="HATPase_C_sf"/>
</dbReference>
<evidence type="ECO:0000256" key="1">
    <source>
        <dbReference type="ARBA" id="ARBA00000085"/>
    </source>
</evidence>
<sequence length="1758" mass="202345">MISHLRNIRIPDKLPLILLIVTSVSAIIISIISLQSGWTTIFQNLYYFPIIIACAFYFLRGFLFSVMLIVFYITLIFLYTRDPSILAGEGIRAVIFTLVAGTVTYLSVQKEKATTDLAERNIELQSAYEQIQSSEEELKQQLEEIYTAQQEIDDREHTYRQLFTYNSAGIALHEIICDTDGNPVNYRFIEVNPAFTELTGLREEEIIGKTVLEVLPGTEQYWIDLYGRVALTGQSAHIENYSRELDKYFEVTAYSPRKGQFATLIQDITERSRHEALLKETNAYLENLINNANVPILVWDKNLLITRANHSFELLSGWNADDLKGKTLEILFPPENAAESMRLIRTTHDGVRWDTVRLAIQHRNGEIKTIVWNSSTIYDPDGQVIATIAQGRDITQEIHLEEEKEKLTTQIQENIAKLAILNDGIRNPLTIITSLIDMRDMIDSGELERQIREQVSRIDDMIQSLDQEWVNSVKILDYLRKHHHIHKYARNGERIKQKGSSLKHEDPQGQFVPDSKTLLIEEVQAQLYTILDSIDAIIYVADMETYELLYINKKARAVFGDDTGRKCYQWLNEGRNAPCEFCTNMRLVVNAEPAGVYRWECHNPSNNRWYDCRDRAIRWTDGRLVRLEIATDVTDEKCIDDTRNYLLHSDYLQFGEDFFQSVVRYLKEILAASYVSIDILTGNNEAQTLASCPGFDDRESGSFPIHHTIFPHVIGKKICSYDHNVHLAFQDDPLLLNLQANCYVGTTIWSYSGIPIGVISVIWKKEPETLHLAEPLLKMVSVRASGEIERLQAEKRLKENETRIREKLSSLLEPEGDISSLDLAQIIDTDELQLLMNDFYAVSGIGVAIIDLKGNVLVATGWQDICVQYHRIHPETCKNCIESDTILSQGVYPGTFRLYRCKNNMWDIATPITIGNTHIGNLFLGQFFFDDEEIDKELFRKQAQTYGFDEDAYIRALEKVPRWSHQTVDHVMHFYTRLIHLISQECWSTITLARTVNERDTLLEEAWEKDEELHHQLEELRVAHTDLIKTEEALKENLQKLRDLIETSPDIIWEIDAKGNFTYISRQVFDLLGYTPDELLNSSILKLVQKESHEMVLAELAQHLQLPGKVHSLIVSAQHKDGTERIMEIRANPVVNDDGIVIGMRGITHDVTELKSAEQELLRSEEKYRHIFEDATIGIFQTTPSGQIIMINDAMARMFGYENQAEVFRLNRRVDQDLYSISKDRKALLEDLKSGQPVFLREIEFKKKDGTIFTGSVNVRTISDEKGNPILYEGTIIDITEHKQIEKAIAQSEERFHKILDLVPDMISIHDPEMNIIYSNWNGFGSVPPECRITGSKCYTTYRGLDTICPDCLAGNALKTKQAIETEVKLPEGIWIDLRVIPLLNDEGEVILFMECVRDITEKKLADEELWEERQRLASIIAGTRAGTWEWNVQTGDVTINSIWAEMLGYSRDELMPVNIHTWENLTHPEDLPIVMDILEKHFNKENSHYDAEFRMRHKNGNWVYIHDRGQVMSWTDDGSPLMMYGTHTDITEKKEAEKALFEANKKLNLLSDITRHDIRNSLTSLLIFLDKTRLTPISEETKEDIDRIEKIALIIQKAIEFTHEYQNIGVKQAVWHDIAAMVQSVSEQLQKEPVRFRIDLNGLEVFADPLMERAILNIIENAFRYGGPDLSEIRIYYEDECQDDHLSWIIEDNGAGIRDDEKPHLFEHGYGKNTGFGLFFTREILAITGITIEENGSYGHGARFEIRIPRGKWRMES</sequence>
<feature type="transmembrane region" description="Helical" evidence="7">
    <location>
        <begin position="14"/>
        <end position="34"/>
    </location>
</feature>
<dbReference type="EMBL" id="CP000254">
    <property type="protein sequence ID" value="ABD41090.1"/>
    <property type="molecule type" value="Genomic_DNA"/>
</dbReference>
<dbReference type="EC" id="2.7.13.3" evidence="2"/>
<feature type="domain" description="PAC" evidence="10">
    <location>
        <begin position="354"/>
        <end position="406"/>
    </location>
</feature>
<feature type="coiled-coil region" evidence="6">
    <location>
        <begin position="117"/>
        <end position="151"/>
    </location>
</feature>
<feature type="transmembrane region" description="Helical" evidence="7">
    <location>
        <begin position="91"/>
        <end position="108"/>
    </location>
</feature>
<dbReference type="SUPFAM" id="SSF55781">
    <property type="entry name" value="GAF domain-like"/>
    <property type="match status" value="1"/>
</dbReference>
<feature type="domain" description="PAS" evidence="9">
    <location>
        <begin position="523"/>
        <end position="560"/>
    </location>
</feature>
<dbReference type="SMART" id="SM00091">
    <property type="entry name" value="PAS"/>
    <property type="match status" value="6"/>
</dbReference>
<proteinExistence type="predicted"/>
<dbReference type="InterPro" id="IPR052162">
    <property type="entry name" value="Sensor_kinase/Photoreceptor"/>
</dbReference>
<keyword evidence="7" id="KW-1133">Transmembrane helix</keyword>
<dbReference type="Pfam" id="PF00989">
    <property type="entry name" value="PAS"/>
    <property type="match status" value="3"/>
</dbReference>
<dbReference type="HOGENOM" id="CLU_000445_114_58_2"/>
<dbReference type="InterPro" id="IPR018771">
    <property type="entry name" value="PocR_dom"/>
</dbReference>
<evidence type="ECO:0000259" key="8">
    <source>
        <dbReference type="PROSITE" id="PS50109"/>
    </source>
</evidence>
<evidence type="ECO:0000256" key="6">
    <source>
        <dbReference type="SAM" id="Coils"/>
    </source>
</evidence>
<dbReference type="Pfam" id="PF02518">
    <property type="entry name" value="HATPase_c"/>
    <property type="match status" value="1"/>
</dbReference>
<accession>Q2FP59</accession>
<dbReference type="eggNOG" id="arCOG06536">
    <property type="taxonomic scope" value="Archaea"/>
</dbReference>
<dbReference type="InterPro" id="IPR005467">
    <property type="entry name" value="His_kinase_dom"/>
</dbReference>
<dbReference type="Proteomes" id="UP000001941">
    <property type="component" value="Chromosome"/>
</dbReference>
<dbReference type="PROSITE" id="PS50112">
    <property type="entry name" value="PAS"/>
    <property type="match status" value="6"/>
</dbReference>
<keyword evidence="7" id="KW-0472">Membrane</keyword>
<dbReference type="eggNOG" id="arCOG02377">
    <property type="taxonomic scope" value="Archaea"/>
</dbReference>
<dbReference type="eggNOG" id="arCOG03567">
    <property type="taxonomic scope" value="Archaea"/>
</dbReference>
<dbReference type="InterPro" id="IPR013655">
    <property type="entry name" value="PAS_fold_3"/>
</dbReference>
<feature type="domain" description="PAS" evidence="9">
    <location>
        <begin position="178"/>
        <end position="215"/>
    </location>
</feature>
<dbReference type="SUPFAM" id="SSF55785">
    <property type="entry name" value="PYP-like sensor domain (PAS domain)"/>
    <property type="match status" value="7"/>
</dbReference>
<dbReference type="PROSITE" id="PS50109">
    <property type="entry name" value="HIS_KIN"/>
    <property type="match status" value="1"/>
</dbReference>
<keyword evidence="3" id="KW-0597">Phosphoprotein</keyword>
<feature type="domain" description="PAS" evidence="9">
    <location>
        <begin position="281"/>
        <end position="351"/>
    </location>
</feature>
<evidence type="ECO:0000256" key="2">
    <source>
        <dbReference type="ARBA" id="ARBA00012438"/>
    </source>
</evidence>
<dbReference type="GO" id="GO:0006355">
    <property type="term" value="P:regulation of DNA-templated transcription"/>
    <property type="evidence" value="ECO:0007669"/>
    <property type="project" value="InterPro"/>
</dbReference>
<keyword evidence="6" id="KW-0175">Coiled coil</keyword>
<dbReference type="PROSITE" id="PS50113">
    <property type="entry name" value="PAC"/>
    <property type="match status" value="5"/>
</dbReference>
<feature type="domain" description="PAS" evidence="9">
    <location>
        <begin position="1413"/>
        <end position="1486"/>
    </location>
</feature>
<dbReference type="InterPro" id="IPR013767">
    <property type="entry name" value="PAS_fold"/>
</dbReference>
<feature type="domain" description="PAC" evidence="10">
    <location>
        <begin position="1362"/>
        <end position="1412"/>
    </location>
</feature>
<evidence type="ECO:0000313" key="11">
    <source>
        <dbReference type="EMBL" id="ABD41090.1"/>
    </source>
</evidence>
<evidence type="ECO:0000256" key="4">
    <source>
        <dbReference type="ARBA" id="ARBA00022679"/>
    </source>
</evidence>
<dbReference type="PANTHER" id="PTHR43304">
    <property type="entry name" value="PHYTOCHROME-LIKE PROTEIN CPH1"/>
    <property type="match status" value="1"/>
</dbReference>
<evidence type="ECO:0000313" key="12">
    <source>
        <dbReference type="Proteomes" id="UP000001941"/>
    </source>
</evidence>
<evidence type="ECO:0000259" key="9">
    <source>
        <dbReference type="PROSITE" id="PS50112"/>
    </source>
</evidence>
<dbReference type="SMART" id="SM00387">
    <property type="entry name" value="HATPase_c"/>
    <property type="match status" value="1"/>
</dbReference>
<dbReference type="KEGG" id="mhu:Mhun_1350"/>
<reference evidence="12" key="1">
    <citation type="journal article" date="2016" name="Stand. Genomic Sci.">
        <title>Complete genome sequence of Methanospirillum hungatei type strain JF1.</title>
        <authorList>
            <person name="Gunsalus R.P."/>
            <person name="Cook L.E."/>
            <person name="Crable B."/>
            <person name="Rohlin L."/>
            <person name="McDonald E."/>
            <person name="Mouttaki H."/>
            <person name="Sieber J.R."/>
            <person name="Poweleit N."/>
            <person name="Zhou H."/>
            <person name="Lapidus A.L."/>
            <person name="Daligault H.E."/>
            <person name="Land M."/>
            <person name="Gilna P."/>
            <person name="Ivanova N."/>
            <person name="Kyrpides N."/>
            <person name="Culley D.E."/>
            <person name="McInerney M.J."/>
        </authorList>
    </citation>
    <scope>NUCLEOTIDE SEQUENCE [LARGE SCALE GENOMIC DNA]</scope>
    <source>
        <strain evidence="12">ATCC 27890 / DSM 864 / NBRC 100397 / JF-1</strain>
    </source>
</reference>
<dbReference type="InterPro" id="IPR003594">
    <property type="entry name" value="HATPase_dom"/>
</dbReference>
<evidence type="ECO:0000256" key="7">
    <source>
        <dbReference type="SAM" id="Phobius"/>
    </source>
</evidence>
<dbReference type="Gene3D" id="3.30.450.20">
    <property type="entry name" value="PAS domain"/>
    <property type="match status" value="7"/>
</dbReference>
<dbReference type="Pfam" id="PF13188">
    <property type="entry name" value="PAS_8"/>
    <property type="match status" value="1"/>
</dbReference>
<dbReference type="GO" id="GO:0004673">
    <property type="term" value="F:protein histidine kinase activity"/>
    <property type="evidence" value="ECO:0007669"/>
    <property type="project" value="UniProtKB-EC"/>
</dbReference>
<evidence type="ECO:0000256" key="5">
    <source>
        <dbReference type="ARBA" id="ARBA00022777"/>
    </source>
</evidence>
<protein>
    <recommendedName>
        <fullName evidence="2">histidine kinase</fullName>
        <ecNumber evidence="2">2.7.13.3</ecNumber>
    </recommendedName>
</protein>
<evidence type="ECO:0000256" key="3">
    <source>
        <dbReference type="ARBA" id="ARBA00022553"/>
    </source>
</evidence>
<dbReference type="eggNOG" id="arCOG02352">
    <property type="taxonomic scope" value="Archaea"/>
</dbReference>
<dbReference type="NCBIfam" id="TIGR00229">
    <property type="entry name" value="sensory_box"/>
    <property type="match status" value="5"/>
</dbReference>
<dbReference type="SMART" id="SM00086">
    <property type="entry name" value="PAC"/>
    <property type="match status" value="5"/>
</dbReference>
<comment type="catalytic activity">
    <reaction evidence="1">
        <text>ATP + protein L-histidine = ADP + protein N-phospho-L-histidine.</text>
        <dbReference type="EC" id="2.7.13.3"/>
    </reaction>
</comment>
<feature type="coiled-coil region" evidence="6">
    <location>
        <begin position="1017"/>
        <end position="1044"/>
    </location>
</feature>
<dbReference type="EnsemblBacteria" id="ABD41090">
    <property type="protein sequence ID" value="ABD41090"/>
    <property type="gene ID" value="Mhun_1350"/>
</dbReference>
<dbReference type="InterPro" id="IPR001610">
    <property type="entry name" value="PAC"/>
</dbReference>
<dbReference type="InterPro" id="IPR013656">
    <property type="entry name" value="PAS_4"/>
</dbReference>
<organism evidence="11 12">
    <name type="scientific">Methanospirillum hungatei JF-1 (strain ATCC 27890 / DSM 864 / NBRC 100397 / JF-1)</name>
    <dbReference type="NCBI Taxonomy" id="323259"/>
    <lineage>
        <taxon>Archaea</taxon>
        <taxon>Methanobacteriati</taxon>
        <taxon>Methanobacteriota</taxon>
        <taxon>Stenosarchaea group</taxon>
        <taxon>Methanomicrobia</taxon>
        <taxon>Methanomicrobiales</taxon>
        <taxon>Methanospirillaceae</taxon>
        <taxon>Methanospirillum</taxon>
    </lineage>
</organism>
<keyword evidence="5 11" id="KW-0418">Kinase</keyword>
<feature type="domain" description="PAC" evidence="10">
    <location>
        <begin position="1111"/>
        <end position="1163"/>
    </location>
</feature>
<name>Q2FP59_METHJ</name>
<dbReference type="SUPFAM" id="SSF55874">
    <property type="entry name" value="ATPase domain of HSP90 chaperone/DNA topoisomerase II/histidine kinase"/>
    <property type="match status" value="1"/>
</dbReference>
<dbReference type="InterPro" id="IPR000700">
    <property type="entry name" value="PAS-assoc_C"/>
</dbReference>
<keyword evidence="7" id="KW-0812">Transmembrane</keyword>
<feature type="domain" description="PAC" evidence="10">
    <location>
        <begin position="1239"/>
        <end position="1291"/>
    </location>
</feature>
<dbReference type="InterPro" id="IPR035965">
    <property type="entry name" value="PAS-like_dom_sf"/>
</dbReference>
<dbReference type="Gene3D" id="3.30.565.10">
    <property type="entry name" value="Histidine kinase-like ATPase, C-terminal domain"/>
    <property type="match status" value="1"/>
</dbReference>
<dbReference type="eggNOG" id="arCOG06193">
    <property type="taxonomic scope" value="Archaea"/>
</dbReference>
<dbReference type="PANTHER" id="PTHR43304:SF1">
    <property type="entry name" value="PAC DOMAIN-CONTAINING PROTEIN"/>
    <property type="match status" value="1"/>
</dbReference>
<dbReference type="STRING" id="323259.Mhun_1350"/>
<feature type="domain" description="Histidine kinase" evidence="8">
    <location>
        <begin position="1554"/>
        <end position="1753"/>
    </location>
</feature>
<feature type="domain" description="PAS" evidence="9">
    <location>
        <begin position="1037"/>
        <end position="1107"/>
    </location>
</feature>
<keyword evidence="12" id="KW-1185">Reference proteome</keyword>
<gene>
    <name evidence="11" type="ordered locus">Mhun_1350</name>
</gene>